<dbReference type="AlphaFoldDB" id="A0A8J4WGH2"/>
<dbReference type="InterPro" id="IPR036598">
    <property type="entry name" value="GOLD_dom_sf"/>
</dbReference>
<dbReference type="InterPro" id="IPR036273">
    <property type="entry name" value="CRAL/TRIO_N_dom_sf"/>
</dbReference>
<comment type="caution">
    <text evidence="3">The sequence shown here is derived from an EMBL/GenBank/DDBJ whole genome shotgun (WGS) entry which is preliminary data.</text>
</comment>
<dbReference type="EMBL" id="LUCH01003098">
    <property type="protein sequence ID" value="KAF5400553.1"/>
    <property type="molecule type" value="Genomic_DNA"/>
</dbReference>
<dbReference type="GO" id="GO:0005737">
    <property type="term" value="C:cytoplasm"/>
    <property type="evidence" value="ECO:0007669"/>
    <property type="project" value="TreeGrafter"/>
</dbReference>
<dbReference type="InterPro" id="IPR001251">
    <property type="entry name" value="CRAL-TRIO_dom"/>
</dbReference>
<proteinExistence type="predicted"/>
<organism evidence="3 4">
    <name type="scientific">Paragonimus heterotremus</name>
    <dbReference type="NCBI Taxonomy" id="100268"/>
    <lineage>
        <taxon>Eukaryota</taxon>
        <taxon>Metazoa</taxon>
        <taxon>Spiralia</taxon>
        <taxon>Lophotrochozoa</taxon>
        <taxon>Platyhelminthes</taxon>
        <taxon>Trematoda</taxon>
        <taxon>Digenea</taxon>
        <taxon>Plagiorchiida</taxon>
        <taxon>Troglotremata</taxon>
        <taxon>Troglotrematidae</taxon>
        <taxon>Paragonimus</taxon>
    </lineage>
</organism>
<dbReference type="Gene3D" id="3.40.525.10">
    <property type="entry name" value="CRAL-TRIO lipid binding domain"/>
    <property type="match status" value="1"/>
</dbReference>
<dbReference type="PANTHER" id="PTHR23324">
    <property type="entry name" value="SEC14 RELATED PROTEIN"/>
    <property type="match status" value="1"/>
</dbReference>
<feature type="domain" description="CRAL-TRIO" evidence="1">
    <location>
        <begin position="78"/>
        <end position="252"/>
    </location>
</feature>
<dbReference type="InterPro" id="IPR036865">
    <property type="entry name" value="CRAL-TRIO_dom_sf"/>
</dbReference>
<dbReference type="SUPFAM" id="SSF52087">
    <property type="entry name" value="CRAL/TRIO domain"/>
    <property type="match status" value="1"/>
</dbReference>
<evidence type="ECO:0008006" key="5">
    <source>
        <dbReference type="Google" id="ProtNLM"/>
    </source>
</evidence>
<evidence type="ECO:0000313" key="3">
    <source>
        <dbReference type="EMBL" id="KAF5400553.1"/>
    </source>
</evidence>
<evidence type="ECO:0000259" key="2">
    <source>
        <dbReference type="PROSITE" id="PS50866"/>
    </source>
</evidence>
<dbReference type="SMART" id="SM00516">
    <property type="entry name" value="SEC14"/>
    <property type="match status" value="1"/>
</dbReference>
<accession>A0A8J4WGH2</accession>
<dbReference type="InterPro" id="IPR051064">
    <property type="entry name" value="SEC14/CRAL-TRIO_domain"/>
</dbReference>
<dbReference type="PANTHER" id="PTHR23324:SF83">
    <property type="entry name" value="SEC14-LIKE PROTEIN 2"/>
    <property type="match status" value="1"/>
</dbReference>
<evidence type="ECO:0000259" key="1">
    <source>
        <dbReference type="PROSITE" id="PS50191"/>
    </source>
</evidence>
<gene>
    <name evidence="3" type="ORF">PHET_06194</name>
</gene>
<keyword evidence="4" id="KW-1185">Reference proteome</keyword>
<dbReference type="PROSITE" id="PS50866">
    <property type="entry name" value="GOLD"/>
    <property type="match status" value="1"/>
</dbReference>
<reference evidence="3" key="1">
    <citation type="submission" date="2019-05" db="EMBL/GenBank/DDBJ databases">
        <title>Annotation for the trematode Paragonimus heterotremus.</title>
        <authorList>
            <person name="Choi Y.-J."/>
        </authorList>
    </citation>
    <scope>NUCLEOTIDE SEQUENCE</scope>
    <source>
        <strain evidence="3">LC</strain>
    </source>
</reference>
<dbReference type="Proteomes" id="UP000748531">
    <property type="component" value="Unassembled WGS sequence"/>
</dbReference>
<feature type="domain" description="GOLD" evidence="2">
    <location>
        <begin position="287"/>
        <end position="448"/>
    </location>
</feature>
<dbReference type="SUPFAM" id="SSF46938">
    <property type="entry name" value="CRAL/TRIO N-terminal domain"/>
    <property type="match status" value="1"/>
</dbReference>
<dbReference type="PROSITE" id="PS50191">
    <property type="entry name" value="CRAL_TRIO"/>
    <property type="match status" value="1"/>
</dbReference>
<dbReference type="PRINTS" id="PR00180">
    <property type="entry name" value="CRETINALDHBP"/>
</dbReference>
<dbReference type="SUPFAM" id="SSF101576">
    <property type="entry name" value="Supernatant protein factor (SPF), C-terminal domain"/>
    <property type="match status" value="1"/>
</dbReference>
<dbReference type="Pfam" id="PF00650">
    <property type="entry name" value="CRAL_TRIO"/>
    <property type="match status" value="1"/>
</dbReference>
<dbReference type="InterPro" id="IPR009038">
    <property type="entry name" value="GOLD_dom"/>
</dbReference>
<evidence type="ECO:0000313" key="4">
    <source>
        <dbReference type="Proteomes" id="UP000748531"/>
    </source>
</evidence>
<sequence>MGEGSPSFGLSPEHSESVNRLFDNLEDLRNHKCISKHNLIRWLRSRNWNEDDAERMLRTHINWRKENNVDAILSWYVVPEVVDKYFPGGICGSDKDGRPLYIAPVGYLDPKSFIKAVSRSDFLQSRVYQMEFIISEILPQYSEKAGRNIDQLTVIMDMHGLGFKHMSPSWLSIVTESVTMLEANYPEVLGVCFVINAPPLFSRLYSFIKPLLSKATQEKIHILDSNYRETLLRYFDPEGLPAVYGGTMVDPDGDPRCPSRICWAGPVPEQYFTQSRQPGIEPQPVARRSLSRSTSAQSLGCTDQFTVVEVSRGAQLDVPIGFLSAGVELNWCVVCESHDIGIGWFVQPAEMNRNTGIAVLPTISNGFSSNTPEVLNKLSNVNVGDISTDASDTLVNGLWEVVPMQRIITRLTPFRGKYKIQVAGSYYMRLDNSYSWMRVKRVRYVLNVTVPKDVTEQHPIPLIIPSSVSVDALNQHNPNSRFLDETTTVDTFNEISVFPIPAENSSRSRLITGGSMDVDISLLFRLLAQLLLVPRFSPSKQPTG</sequence>
<dbReference type="Gene3D" id="2.60.120.680">
    <property type="entry name" value="GOLD domain"/>
    <property type="match status" value="1"/>
</dbReference>
<dbReference type="CDD" id="cd00170">
    <property type="entry name" value="SEC14"/>
    <property type="match status" value="1"/>
</dbReference>
<protein>
    <recommendedName>
        <fullName evidence="5">CRAL-TRIO domain-containing protein</fullName>
    </recommendedName>
</protein>
<dbReference type="OrthoDB" id="1434354at2759"/>
<name>A0A8J4WGH2_9TREM</name>